<dbReference type="InterPro" id="IPR046348">
    <property type="entry name" value="SIS_dom_sf"/>
</dbReference>
<dbReference type="GO" id="GO:0048029">
    <property type="term" value="F:monosaccharide binding"/>
    <property type="evidence" value="ECO:0007669"/>
    <property type="project" value="TreeGrafter"/>
</dbReference>
<dbReference type="CDD" id="cd05015">
    <property type="entry name" value="SIS_PGI_1"/>
    <property type="match status" value="1"/>
</dbReference>
<evidence type="ECO:0000256" key="3">
    <source>
        <dbReference type="ARBA" id="ARBA00023235"/>
    </source>
</evidence>
<dbReference type="GO" id="GO:0006094">
    <property type="term" value="P:gluconeogenesis"/>
    <property type="evidence" value="ECO:0007669"/>
    <property type="project" value="UniProtKB-KW"/>
</dbReference>
<dbReference type="AlphaFoldDB" id="A0A2M6W071"/>
<proteinExistence type="inferred from homology"/>
<dbReference type="Pfam" id="PF00342">
    <property type="entry name" value="PGI"/>
    <property type="match status" value="1"/>
</dbReference>
<dbReference type="EC" id="5.3.1.9" evidence="4"/>
<sequence>MISLDLKNIFSVGTTHGLAKKDLATSQKELVHLINAMHTRGQKFYSIVDDTAVLKQVQEFATRMRGKYQHIVVIGIGGSALGTICIHQALTHLYDNERTTRLHPTLHVLDNVDPTLYGEIEDVIDIKKTLFIVVSKSGNTAEALGPLLYFQQKVKQAKKNVQNHFITITHIGNGTLSELAEKEGIEQIEHGPVGGRFAVLSTVGLIPAALVGIDIKKLLAGAQDMRDIFLTPDAKTNLPYQIAKTQYALNRKGKSIAVMMPYAQKLLSFADWYRQLLAESIGKEVNDAGETVHTGITPVRALGTTDQHSQAQLYNEGPNDKLLMFM</sequence>
<dbReference type="PANTHER" id="PTHR11469">
    <property type="entry name" value="GLUCOSE-6-PHOSPHATE ISOMERASE"/>
    <property type="match status" value="1"/>
</dbReference>
<dbReference type="EMBL" id="PFBZ01000203">
    <property type="protein sequence ID" value="PIT86145.1"/>
    <property type="molecule type" value="Genomic_DNA"/>
</dbReference>
<comment type="caution">
    <text evidence="5">The sequence shown here is derived from an EMBL/GenBank/DDBJ whole genome shotgun (WGS) entry which is preliminary data.</text>
</comment>
<comment type="pathway">
    <text evidence="4">Carbohydrate degradation; glycolysis; D-glyceraldehyde 3-phosphate and glycerone phosphate from D-glucose: step 2/4.</text>
</comment>
<keyword evidence="3 4" id="KW-0413">Isomerase</keyword>
<dbReference type="PANTHER" id="PTHR11469:SF1">
    <property type="entry name" value="GLUCOSE-6-PHOSPHATE ISOMERASE"/>
    <property type="match status" value="1"/>
</dbReference>
<evidence type="ECO:0000313" key="6">
    <source>
        <dbReference type="Proteomes" id="UP000229362"/>
    </source>
</evidence>
<evidence type="ECO:0000313" key="5">
    <source>
        <dbReference type="EMBL" id="PIT86145.1"/>
    </source>
</evidence>
<feature type="non-terminal residue" evidence="5">
    <location>
        <position position="326"/>
    </location>
</feature>
<organism evidence="5 6">
    <name type="scientific">Candidatus Magasanikbacteria bacterium CG10_big_fil_rev_8_21_14_0_10_43_6</name>
    <dbReference type="NCBI Taxonomy" id="1974650"/>
    <lineage>
        <taxon>Bacteria</taxon>
        <taxon>Candidatus Magasanikiibacteriota</taxon>
    </lineage>
</organism>
<gene>
    <name evidence="5" type="ORF">COU33_04805</name>
</gene>
<dbReference type="InterPro" id="IPR035476">
    <property type="entry name" value="SIS_PGI_1"/>
</dbReference>
<keyword evidence="1 4" id="KW-0312">Gluconeogenesis</keyword>
<dbReference type="GO" id="GO:0006096">
    <property type="term" value="P:glycolytic process"/>
    <property type="evidence" value="ECO:0007669"/>
    <property type="project" value="UniProtKB-UniPathway"/>
</dbReference>
<dbReference type="SUPFAM" id="SSF53697">
    <property type="entry name" value="SIS domain"/>
    <property type="match status" value="1"/>
</dbReference>
<dbReference type="GO" id="GO:0097367">
    <property type="term" value="F:carbohydrate derivative binding"/>
    <property type="evidence" value="ECO:0007669"/>
    <property type="project" value="InterPro"/>
</dbReference>
<comment type="similarity">
    <text evidence="4">Belongs to the GPI family.</text>
</comment>
<dbReference type="Proteomes" id="UP000229362">
    <property type="component" value="Unassembled WGS sequence"/>
</dbReference>
<keyword evidence="2 4" id="KW-0324">Glycolysis</keyword>
<dbReference type="GO" id="GO:0004347">
    <property type="term" value="F:glucose-6-phosphate isomerase activity"/>
    <property type="evidence" value="ECO:0007669"/>
    <property type="project" value="UniProtKB-EC"/>
</dbReference>
<accession>A0A2M6W071</accession>
<comment type="catalytic activity">
    <reaction evidence="4">
        <text>alpha-D-glucose 6-phosphate = beta-D-fructose 6-phosphate</text>
        <dbReference type="Rhea" id="RHEA:11816"/>
        <dbReference type="ChEBI" id="CHEBI:57634"/>
        <dbReference type="ChEBI" id="CHEBI:58225"/>
        <dbReference type="EC" id="5.3.1.9"/>
    </reaction>
</comment>
<reference evidence="6" key="1">
    <citation type="submission" date="2017-09" db="EMBL/GenBank/DDBJ databases">
        <title>Depth-based differentiation of microbial function through sediment-hosted aquifers and enrichment of novel symbionts in the deep terrestrial subsurface.</title>
        <authorList>
            <person name="Probst A.J."/>
            <person name="Ladd B."/>
            <person name="Jarett J.K."/>
            <person name="Geller-Mcgrath D.E."/>
            <person name="Sieber C.M.K."/>
            <person name="Emerson J.B."/>
            <person name="Anantharaman K."/>
            <person name="Thomas B.C."/>
            <person name="Malmstrom R."/>
            <person name="Stieglmeier M."/>
            <person name="Klingl A."/>
            <person name="Woyke T."/>
            <person name="Ryan C.M."/>
            <person name="Banfield J.F."/>
        </authorList>
    </citation>
    <scope>NUCLEOTIDE SEQUENCE [LARGE SCALE GENOMIC DNA]</scope>
</reference>
<evidence type="ECO:0000256" key="2">
    <source>
        <dbReference type="ARBA" id="ARBA00023152"/>
    </source>
</evidence>
<evidence type="ECO:0000256" key="1">
    <source>
        <dbReference type="ARBA" id="ARBA00022432"/>
    </source>
</evidence>
<dbReference type="InterPro" id="IPR001672">
    <property type="entry name" value="G6P_Isomerase"/>
</dbReference>
<protein>
    <recommendedName>
        <fullName evidence="4">Glucose-6-phosphate isomerase</fullName>
        <ecNumber evidence="4">5.3.1.9</ecNumber>
    </recommendedName>
</protein>
<evidence type="ECO:0000256" key="4">
    <source>
        <dbReference type="RuleBase" id="RU000612"/>
    </source>
</evidence>
<dbReference type="Gene3D" id="3.40.50.10490">
    <property type="entry name" value="Glucose-6-phosphate isomerase like protein, domain 1"/>
    <property type="match status" value="2"/>
</dbReference>
<dbReference type="UniPathway" id="UPA00109">
    <property type="reaction ID" value="UER00181"/>
</dbReference>
<dbReference type="GO" id="GO:0005829">
    <property type="term" value="C:cytosol"/>
    <property type="evidence" value="ECO:0007669"/>
    <property type="project" value="TreeGrafter"/>
</dbReference>
<dbReference type="PROSITE" id="PS51463">
    <property type="entry name" value="P_GLUCOSE_ISOMERASE_3"/>
    <property type="match status" value="1"/>
</dbReference>
<dbReference type="GO" id="GO:0051156">
    <property type="term" value="P:glucose 6-phosphate metabolic process"/>
    <property type="evidence" value="ECO:0007669"/>
    <property type="project" value="TreeGrafter"/>
</dbReference>
<dbReference type="PRINTS" id="PR00662">
    <property type="entry name" value="G6PISOMERASE"/>
</dbReference>
<name>A0A2M6W071_9BACT</name>